<dbReference type="AlphaFoldDB" id="A0A8K0TIL5"/>
<protein>
    <submittedName>
        <fullName evidence="1">Uncharacterized protein</fullName>
    </submittedName>
</protein>
<name>A0A8K0TIL5_9PEZI</name>
<reference evidence="1" key="1">
    <citation type="journal article" date="2021" name="Nat. Commun.">
        <title>Genetic determinants of endophytism in the Arabidopsis root mycobiome.</title>
        <authorList>
            <person name="Mesny F."/>
            <person name="Miyauchi S."/>
            <person name="Thiergart T."/>
            <person name="Pickel B."/>
            <person name="Atanasova L."/>
            <person name="Karlsson M."/>
            <person name="Huettel B."/>
            <person name="Barry K.W."/>
            <person name="Haridas S."/>
            <person name="Chen C."/>
            <person name="Bauer D."/>
            <person name="Andreopoulos W."/>
            <person name="Pangilinan J."/>
            <person name="LaButti K."/>
            <person name="Riley R."/>
            <person name="Lipzen A."/>
            <person name="Clum A."/>
            <person name="Drula E."/>
            <person name="Henrissat B."/>
            <person name="Kohler A."/>
            <person name="Grigoriev I.V."/>
            <person name="Martin F.M."/>
            <person name="Hacquard S."/>
        </authorList>
    </citation>
    <scope>NUCLEOTIDE SEQUENCE</scope>
    <source>
        <strain evidence="1">MPI-CAGE-AT-0016</strain>
    </source>
</reference>
<organism evidence="1 2">
    <name type="scientific">Plectosphaerella cucumerina</name>
    <dbReference type="NCBI Taxonomy" id="40658"/>
    <lineage>
        <taxon>Eukaryota</taxon>
        <taxon>Fungi</taxon>
        <taxon>Dikarya</taxon>
        <taxon>Ascomycota</taxon>
        <taxon>Pezizomycotina</taxon>
        <taxon>Sordariomycetes</taxon>
        <taxon>Hypocreomycetidae</taxon>
        <taxon>Glomerellales</taxon>
        <taxon>Plectosphaerellaceae</taxon>
        <taxon>Plectosphaerella</taxon>
    </lineage>
</organism>
<comment type="caution">
    <text evidence="1">The sequence shown here is derived from an EMBL/GenBank/DDBJ whole genome shotgun (WGS) entry which is preliminary data.</text>
</comment>
<dbReference type="Proteomes" id="UP000813385">
    <property type="component" value="Unassembled WGS sequence"/>
</dbReference>
<sequence>MVQTIIGLPEAFYGACRVLPQAWGFFLVRTAYADEKDAEIWATALKKLRPYALSTPQDIYVEDEDLGLPEISDHVALQGVGNGTLRAAFAAGTAMFLNRPVPRNAQAWPSEVRQDAFVVVDAPSLASLLAGPAFEVGKPISPDEPFVMVVDARDPTTVPYRGGGPYTGAVRVMARNLGDFFEDLDRKPMDELCAMREYEGQIPLYDGSGRDRMVDPEGGLEGRYRFPRGTPRGVEGARAMLEQIDRAGHLWRDD</sequence>
<dbReference type="OrthoDB" id="4424523at2759"/>
<gene>
    <name evidence="1" type="ORF">B0T11DRAFT_113596</name>
</gene>
<proteinExistence type="predicted"/>
<evidence type="ECO:0000313" key="2">
    <source>
        <dbReference type="Proteomes" id="UP000813385"/>
    </source>
</evidence>
<evidence type="ECO:0000313" key="1">
    <source>
        <dbReference type="EMBL" id="KAH7359235.1"/>
    </source>
</evidence>
<accession>A0A8K0TIL5</accession>
<dbReference type="EMBL" id="JAGPXD010000004">
    <property type="protein sequence ID" value="KAH7359235.1"/>
    <property type="molecule type" value="Genomic_DNA"/>
</dbReference>
<keyword evidence="2" id="KW-1185">Reference proteome</keyword>